<dbReference type="InterPro" id="IPR013783">
    <property type="entry name" value="Ig-like_fold"/>
</dbReference>
<dbReference type="EMBL" id="CP027860">
    <property type="protein sequence ID" value="AVP97729.1"/>
    <property type="molecule type" value="Genomic_DNA"/>
</dbReference>
<dbReference type="Gene3D" id="2.160.20.10">
    <property type="entry name" value="Single-stranded right-handed beta-helix, Pectin lyase-like"/>
    <property type="match status" value="1"/>
</dbReference>
<keyword evidence="1" id="KW-0732">Signal</keyword>
<dbReference type="Gene3D" id="2.60.40.10">
    <property type="entry name" value="Immunoglobulins"/>
    <property type="match status" value="2"/>
</dbReference>
<dbReference type="Proteomes" id="UP000241074">
    <property type="component" value="Chromosome"/>
</dbReference>
<dbReference type="SUPFAM" id="SSF51126">
    <property type="entry name" value="Pectin lyase-like"/>
    <property type="match status" value="2"/>
</dbReference>
<dbReference type="InterPro" id="IPR026457">
    <property type="entry name" value="CSLREA_Nterm"/>
</dbReference>
<dbReference type="SMART" id="SM00710">
    <property type="entry name" value="PbH1"/>
    <property type="match status" value="8"/>
</dbReference>
<dbReference type="InterPro" id="IPR011050">
    <property type="entry name" value="Pectin_lyase_fold/virulence"/>
</dbReference>
<sequence length="1765" mass="176763">MRMRFGPGRTGQRFAWNVARCLGIAMILSGATNTATAATFTVDSTADTFDSPNTTCASPCTLRQAITVANNTAGADTIAFNIAGSGEHVITVLSLLPTIDETLTIDGYTQPGAAANTDPNISNATILIRVHGDPAVGINRNGFGVCAANSSIRGLAVTGFSNSQIRLGGKPDGTACSTPATGSAATGNFVGLGTDGLTAIGGGSGISALAGNIQIGGTLPADRNVIGGLSGNGVGTNNSASGTVILGNLIGTGRDGISERGMGFGVGLGQLSTNVTVGSVAAPNVIAFNARGLGTGSGGNNLSWTGNIFRRNTGLAVDLGSNNTVLANDVDDVDTGVNGLQNFPVVSAVTINPTELLVNGSLDVGNVSSLSYELSVYLNESCDATGHGEGEQLLAVQSVNLDSTHETFALTVPYTGPSNGRRNLTMLARHPTNGSSEFSACFRLDPTASLVVTSTADTNDGLCNEDCTLRDAIAQANQEIGADEIRFAIPGPGPHVFNLGSALPSLFGPVVIDGYSQAGASPNTSQTANNAVLKLVLNANATMSTMINLTTGSEGSSIRGFSFLHAATVSNSIVLNNNSSFSGNWVGVAPNGVTTTAIGGVFVNLQGSSALIGGPNPADRNVFAQVTGNAIAVSFSSVSNAVIENNVFGLLPDGVTAARNVVSMTSFAGGSPTVRIQNNVFGCATTHISGVGSSLIANTFGLGADGIVEPSGNCNAGNLQPKSNAVLSNNVIVARGANGKGIELSSANTGVVFDHNRILFSLVQDIDLNQDGFSANDPLDADGNANNTQNFPILTQAARNSEAEIRFSGVLNSAPNTRYRIQFFADDTLRRTVSGQTFAFARHSSSDDLEVLTDANGVASFSNHDARFGTASYVGAVSATATRLDLSNNPVETSELSPAIAAFSPGVASLVVTNSDPSGPGSFLQAFLEAEAKPDDSGNPDVISFAIPGTGPFSITPGLQSLVASGRLQIDGLSQDGAQANTSPTGQNAVLPIEILNASLQVQASPQVMIRGLVLATTASQALPFLKLGPNTLMSGNFVGVRSNGTSAAAAIQAAALAYIECVGGCGQIGGSDDADRNLIAVPSSGNLAAILGGMTSASVIENNLFGLRADGVSALLSNGSTVTAPLVSTPRAIHSRCSVASDQILDNVVAGSMVGIRVDSGAAEIHGNAIGGRSIAGNTFSFRNGSAGIWLTGGNNHQVHDNLILNNGGAGIDVGAAVSNSALYANTLAAQTGIGIDLGSNGVSSNDALDADTGANGLQNFPVIASAVRSTAGVSLSGSLSSKPNTTYRLRFCAIGTADTTGNGECDQPLAETLDVTTDGTGLASFSIGPITIPSNRTAVTATASELNAGLETTSEFAANVSIRRQSQLNLSSLPAPSVVGQPITVQASIGIEVGGAAATGSVQITSTPNVGSCTISALSSGSGSCAFTPTQTGNITLNATYSGDASTSPSTGSASHLIEPASSTLVITGDSPDPSSPGTAFTVTFTASSGFATPEGAVTISASGGGSCNATLAGGQGFCVLTPLGTGNLTLTASYAGSSTHLASGDTESHNVGAAASTTSIQSISPSPSVFGQAVTVVAATTAAFGTPSGPITISDGSGASCQIASGSGSCQLVPTNVGSDIGIRADFAGSDGHTASFGTATHVVQRAEVQLTLAAPFRADAAGGQPVQFAPMRVPVTISAAAPGAGTPTGTIIVESVLGSELCVIVLPATSCDLTPLGFGTADFTASFVGDLHFNERLEPFSVAIIPSPLFGDSFECDNDCP</sequence>
<dbReference type="KEGG" id="xba:C7S18_11195"/>
<reference evidence="2 3" key="2">
    <citation type="submission" date="2018-03" db="EMBL/GenBank/DDBJ databases">
        <authorList>
            <person name="Keele B.F."/>
        </authorList>
    </citation>
    <scope>NUCLEOTIDE SEQUENCE [LARGE SCALE GENOMIC DNA]</scope>
    <source>
        <strain evidence="2 3">D13</strain>
    </source>
</reference>
<dbReference type="InterPro" id="IPR006626">
    <property type="entry name" value="PbH1"/>
</dbReference>
<organism evidence="2 3">
    <name type="scientific">Ahniella affigens</name>
    <dbReference type="NCBI Taxonomy" id="2021234"/>
    <lineage>
        <taxon>Bacteria</taxon>
        <taxon>Pseudomonadati</taxon>
        <taxon>Pseudomonadota</taxon>
        <taxon>Gammaproteobacteria</taxon>
        <taxon>Lysobacterales</taxon>
        <taxon>Rhodanobacteraceae</taxon>
        <taxon>Ahniella</taxon>
    </lineage>
</organism>
<protein>
    <submittedName>
        <fullName evidence="2">Uncharacterized protein</fullName>
    </submittedName>
</protein>
<evidence type="ECO:0000313" key="2">
    <source>
        <dbReference type="EMBL" id="AVP97729.1"/>
    </source>
</evidence>
<keyword evidence="3" id="KW-1185">Reference proteome</keyword>
<dbReference type="RefSeq" id="WP_106891649.1">
    <property type="nucleotide sequence ID" value="NZ_CP027860.1"/>
</dbReference>
<accession>A0A2P1PSA2</accession>
<feature type="chain" id="PRO_5015194812" evidence="1">
    <location>
        <begin position="38"/>
        <end position="1765"/>
    </location>
</feature>
<feature type="signal peptide" evidence="1">
    <location>
        <begin position="1"/>
        <end position="37"/>
    </location>
</feature>
<dbReference type="OrthoDB" id="5940902at2"/>
<evidence type="ECO:0000256" key="1">
    <source>
        <dbReference type="SAM" id="SignalP"/>
    </source>
</evidence>
<proteinExistence type="predicted"/>
<dbReference type="NCBIfam" id="TIGR04214">
    <property type="entry name" value="CSLREA_Nterm"/>
    <property type="match status" value="1"/>
</dbReference>
<reference evidence="2 3" key="1">
    <citation type="submission" date="2018-03" db="EMBL/GenBank/DDBJ databases">
        <title>Ahniella affigens gen. nov., sp. nov., a gammaproteobacterium isolated from sandy soil near a stream.</title>
        <authorList>
            <person name="Ko Y."/>
            <person name="Kim J.-H."/>
        </authorList>
    </citation>
    <scope>NUCLEOTIDE SEQUENCE [LARGE SCALE GENOMIC DNA]</scope>
    <source>
        <strain evidence="2 3">D13</strain>
    </source>
</reference>
<evidence type="ECO:0000313" key="3">
    <source>
        <dbReference type="Proteomes" id="UP000241074"/>
    </source>
</evidence>
<gene>
    <name evidence="2" type="ORF">C7S18_11195</name>
</gene>
<dbReference type="InterPro" id="IPR012334">
    <property type="entry name" value="Pectin_lyas_fold"/>
</dbReference>
<name>A0A2P1PSA2_9GAMM</name>